<evidence type="ECO:0000256" key="1">
    <source>
        <dbReference type="ARBA" id="ARBA00023004"/>
    </source>
</evidence>
<dbReference type="OrthoDB" id="2224430at2759"/>
<keyword evidence="1" id="KW-0408">Iron</keyword>
<evidence type="ECO:0000313" key="2">
    <source>
        <dbReference type="EMBL" id="GMI70068.1"/>
    </source>
</evidence>
<keyword evidence="3" id="KW-1185">Reference proteome</keyword>
<dbReference type="Gene3D" id="3.30.499.10">
    <property type="entry name" value="Aconitase, domain 3"/>
    <property type="match status" value="1"/>
</dbReference>
<organism evidence="2 3">
    <name type="scientific">Hibiscus trionum</name>
    <name type="common">Flower of an hour</name>
    <dbReference type="NCBI Taxonomy" id="183268"/>
    <lineage>
        <taxon>Eukaryota</taxon>
        <taxon>Viridiplantae</taxon>
        <taxon>Streptophyta</taxon>
        <taxon>Embryophyta</taxon>
        <taxon>Tracheophyta</taxon>
        <taxon>Spermatophyta</taxon>
        <taxon>Magnoliopsida</taxon>
        <taxon>eudicotyledons</taxon>
        <taxon>Gunneridae</taxon>
        <taxon>Pentapetalae</taxon>
        <taxon>rosids</taxon>
        <taxon>malvids</taxon>
        <taxon>Malvales</taxon>
        <taxon>Malvaceae</taxon>
        <taxon>Malvoideae</taxon>
        <taxon>Hibiscus</taxon>
    </lineage>
</organism>
<dbReference type="InterPro" id="IPR006249">
    <property type="entry name" value="Aconitase/IRP2"/>
</dbReference>
<dbReference type="SUPFAM" id="SSF53732">
    <property type="entry name" value="Aconitase iron-sulfur domain"/>
    <property type="match status" value="1"/>
</dbReference>
<dbReference type="InterPro" id="IPR015931">
    <property type="entry name" value="Acnase/IPM_dHydase_lsu_aba_1/3"/>
</dbReference>
<reference evidence="2" key="1">
    <citation type="submission" date="2023-05" db="EMBL/GenBank/DDBJ databases">
        <title>Genome and transcriptome analyses reveal genes involved in the formation of fine ridges on petal epidermal cells in Hibiscus trionum.</title>
        <authorList>
            <person name="Koshimizu S."/>
            <person name="Masuda S."/>
            <person name="Ishii T."/>
            <person name="Shirasu K."/>
            <person name="Hoshino A."/>
            <person name="Arita M."/>
        </authorList>
    </citation>
    <scope>NUCLEOTIDE SEQUENCE</scope>
    <source>
        <strain evidence="2">Hamamatsu line</strain>
    </source>
</reference>
<dbReference type="InterPro" id="IPR036008">
    <property type="entry name" value="Aconitase_4Fe-4S_dom"/>
</dbReference>
<evidence type="ECO:0008006" key="4">
    <source>
        <dbReference type="Google" id="ProtNLM"/>
    </source>
</evidence>
<gene>
    <name evidence="2" type="ORF">HRI_000676100</name>
</gene>
<name>A0A9W7LMF7_HIBTR</name>
<dbReference type="PANTHER" id="PTHR11670">
    <property type="entry name" value="ACONITASE/IRON-RESPONSIVE ELEMENT FAMILY MEMBER"/>
    <property type="match status" value="1"/>
</dbReference>
<dbReference type="EMBL" id="BSYR01000008">
    <property type="protein sequence ID" value="GMI70068.1"/>
    <property type="molecule type" value="Genomic_DNA"/>
</dbReference>
<protein>
    <recommendedName>
        <fullName evidence="4">Aconitase/3-isopropylmalate dehydratase large subunit alpha/beta/alpha domain-containing protein</fullName>
    </recommendedName>
</protein>
<dbReference type="Proteomes" id="UP001165190">
    <property type="component" value="Unassembled WGS sequence"/>
</dbReference>
<comment type="caution">
    <text evidence="2">The sequence shown here is derived from an EMBL/GenBank/DDBJ whole genome shotgun (WGS) entry which is preliminary data.</text>
</comment>
<accession>A0A9W7LMF7</accession>
<evidence type="ECO:0000313" key="3">
    <source>
        <dbReference type="Proteomes" id="UP001165190"/>
    </source>
</evidence>
<sequence>MRDAMNKLGGDSNKINPLIPVDHVIDHSVQVDVVRSENVVQAKETKKDLFFSSGVQLHLITCLLFPMDQE</sequence>
<proteinExistence type="predicted"/>
<dbReference type="AlphaFoldDB" id="A0A9W7LMF7"/>